<evidence type="ECO:0000259" key="2">
    <source>
        <dbReference type="Pfam" id="PF02698"/>
    </source>
</evidence>
<gene>
    <name evidence="3" type="ORF">SPRG_07773</name>
</gene>
<dbReference type="PANTHER" id="PTHR30336:SF20">
    <property type="entry name" value="DUF218 DOMAIN-CONTAINING PROTEIN"/>
    <property type="match status" value="1"/>
</dbReference>
<dbReference type="Gene3D" id="3.40.50.620">
    <property type="entry name" value="HUPs"/>
    <property type="match status" value="1"/>
</dbReference>
<proteinExistence type="predicted"/>
<feature type="region of interest" description="Disordered" evidence="1">
    <location>
        <begin position="47"/>
        <end position="66"/>
    </location>
</feature>
<name>A0A067CJS7_SAPPC</name>
<evidence type="ECO:0000313" key="3">
    <source>
        <dbReference type="EMBL" id="KDO27062.1"/>
    </source>
</evidence>
<dbReference type="PANTHER" id="PTHR30336">
    <property type="entry name" value="INNER MEMBRANE PROTEIN, PROBABLE PERMEASE"/>
    <property type="match status" value="1"/>
</dbReference>
<dbReference type="AlphaFoldDB" id="A0A067CJS7"/>
<dbReference type="InterPro" id="IPR051599">
    <property type="entry name" value="Cell_Envelope_Assoc"/>
</dbReference>
<dbReference type="GeneID" id="24130025"/>
<dbReference type="InterPro" id="IPR014729">
    <property type="entry name" value="Rossmann-like_a/b/a_fold"/>
</dbReference>
<feature type="domain" description="DUF218" evidence="2">
    <location>
        <begin position="83"/>
        <end position="205"/>
    </location>
</feature>
<evidence type="ECO:0000313" key="4">
    <source>
        <dbReference type="Proteomes" id="UP000030745"/>
    </source>
</evidence>
<sequence>MRKVSGLRQDSGRLQITGARQRSSEQTKLLAAVGRDLFRSGLRVDGAGTKASHAEPRHPAISPNLDTIPEGERVEPSRAQQAQVIVVLGGPLGRANLPGPWLSQRIETALPLYQSIVQQQGSTCYVVPFGGDGSEEGVLECEVARNHLVQRGVSPHHVLLDCNAANTIENILTLLPLLRHLRVGIVRVVTSSFHMPRMQLYFDSILHRCRDATFEIYYHPTRRDHLTLLQQRDLEAKELSLMTSTRRQLDEAMQSVQAQTAPAQQYLPYLHQATRPPPSASTYDERIKAPAPPTSFYGFNHH</sequence>
<dbReference type="GO" id="GO:0005886">
    <property type="term" value="C:plasma membrane"/>
    <property type="evidence" value="ECO:0007669"/>
    <property type="project" value="TreeGrafter"/>
</dbReference>
<dbReference type="OrthoDB" id="66563at2759"/>
<accession>A0A067CJS7</accession>
<evidence type="ECO:0000256" key="1">
    <source>
        <dbReference type="SAM" id="MobiDB-lite"/>
    </source>
</evidence>
<feature type="region of interest" description="Disordered" evidence="1">
    <location>
        <begin position="267"/>
        <end position="302"/>
    </location>
</feature>
<reference evidence="3 4" key="1">
    <citation type="journal article" date="2013" name="PLoS Genet.">
        <title>Distinctive expansion of potential virulence genes in the genome of the oomycete fish pathogen Saprolegnia parasitica.</title>
        <authorList>
            <person name="Jiang R.H."/>
            <person name="de Bruijn I."/>
            <person name="Haas B.J."/>
            <person name="Belmonte R."/>
            <person name="Lobach L."/>
            <person name="Christie J."/>
            <person name="van den Ackerveken G."/>
            <person name="Bottin A."/>
            <person name="Bulone V."/>
            <person name="Diaz-Moreno S.M."/>
            <person name="Dumas B."/>
            <person name="Fan L."/>
            <person name="Gaulin E."/>
            <person name="Govers F."/>
            <person name="Grenville-Briggs L.J."/>
            <person name="Horner N.R."/>
            <person name="Levin J.Z."/>
            <person name="Mammella M."/>
            <person name="Meijer H.J."/>
            <person name="Morris P."/>
            <person name="Nusbaum C."/>
            <person name="Oome S."/>
            <person name="Phillips A.J."/>
            <person name="van Rooyen D."/>
            <person name="Rzeszutek E."/>
            <person name="Saraiva M."/>
            <person name="Secombes C.J."/>
            <person name="Seidl M.F."/>
            <person name="Snel B."/>
            <person name="Stassen J.H."/>
            <person name="Sykes S."/>
            <person name="Tripathy S."/>
            <person name="van den Berg H."/>
            <person name="Vega-Arreguin J.C."/>
            <person name="Wawra S."/>
            <person name="Young S.K."/>
            <person name="Zeng Q."/>
            <person name="Dieguez-Uribeondo J."/>
            <person name="Russ C."/>
            <person name="Tyler B.M."/>
            <person name="van West P."/>
        </authorList>
    </citation>
    <scope>NUCLEOTIDE SEQUENCE [LARGE SCALE GENOMIC DNA]</scope>
    <source>
        <strain evidence="3 4">CBS 223.65</strain>
    </source>
</reference>
<keyword evidence="4" id="KW-1185">Reference proteome</keyword>
<dbReference type="CDD" id="cd06259">
    <property type="entry name" value="YdcF-like"/>
    <property type="match status" value="1"/>
</dbReference>
<dbReference type="OMA" id="ECEVARN"/>
<dbReference type="Proteomes" id="UP000030745">
    <property type="component" value="Unassembled WGS sequence"/>
</dbReference>
<dbReference type="VEuPathDB" id="FungiDB:SPRG_07773"/>
<dbReference type="KEGG" id="spar:SPRG_07773"/>
<dbReference type="RefSeq" id="XP_012202157.1">
    <property type="nucleotide sequence ID" value="XM_012346767.1"/>
</dbReference>
<organism evidence="3 4">
    <name type="scientific">Saprolegnia parasitica (strain CBS 223.65)</name>
    <dbReference type="NCBI Taxonomy" id="695850"/>
    <lineage>
        <taxon>Eukaryota</taxon>
        <taxon>Sar</taxon>
        <taxon>Stramenopiles</taxon>
        <taxon>Oomycota</taxon>
        <taxon>Saprolegniomycetes</taxon>
        <taxon>Saprolegniales</taxon>
        <taxon>Saprolegniaceae</taxon>
        <taxon>Saprolegnia</taxon>
    </lineage>
</organism>
<dbReference type="Pfam" id="PF02698">
    <property type="entry name" value="DUF218"/>
    <property type="match status" value="1"/>
</dbReference>
<dbReference type="EMBL" id="KK583219">
    <property type="protein sequence ID" value="KDO27062.1"/>
    <property type="molecule type" value="Genomic_DNA"/>
</dbReference>
<protein>
    <recommendedName>
        <fullName evidence="2">DUF218 domain-containing protein</fullName>
    </recommendedName>
</protein>
<dbReference type="InterPro" id="IPR003848">
    <property type="entry name" value="DUF218"/>
</dbReference>